<feature type="transmembrane region" description="Helical" evidence="2">
    <location>
        <begin position="32"/>
        <end position="51"/>
    </location>
</feature>
<feature type="region of interest" description="Disordered" evidence="1">
    <location>
        <begin position="147"/>
        <end position="177"/>
    </location>
</feature>
<evidence type="ECO:0000313" key="4">
    <source>
        <dbReference type="WBParaSite" id="TMUE_2000010101.1"/>
    </source>
</evidence>
<reference evidence="4" key="1">
    <citation type="submission" date="2019-12" db="UniProtKB">
        <authorList>
            <consortium name="WormBaseParasite"/>
        </authorList>
    </citation>
    <scope>IDENTIFICATION</scope>
</reference>
<evidence type="ECO:0000256" key="2">
    <source>
        <dbReference type="SAM" id="Phobius"/>
    </source>
</evidence>
<dbReference type="PANTHER" id="PTHR21780:SF0">
    <property type="entry name" value="TRANSMEMBRANE PROTEIN 209"/>
    <property type="match status" value="1"/>
</dbReference>
<dbReference type="InterPro" id="IPR019176">
    <property type="entry name" value="Cytochrome_B561-rel"/>
</dbReference>
<feature type="transmembrane region" description="Helical" evidence="2">
    <location>
        <begin position="63"/>
        <end position="85"/>
    </location>
</feature>
<proteinExistence type="predicted"/>
<sequence length="582" mass="65081">MPFTSKIVQMNKFTREVMKCRSEYLRFQRSSIGLYANVCAGALAFVDVWLLQCRLSAWLLSRFVRPEIAFCFVVAVLVVCSLNLITATVQYGRILWASYDVSLSPKQKVMLGIERHDESLFRTCTSFSYPTEENSFSKSTSGSLLFPSGKNGSSKKASTASPDLSSEQHEEKGKRLQSRRRFVNRKFYSSVAPNSTTILARAAFNRALATLRKAQSNPVTTDGGRFIRSRDQIRAEWARRSQGLDVSHKSHSLLSTASSSSDMSHLMSQSPSGASWKSSDSWLFVEAQKSREQLSPASIGREVSPFMNGKRNMSKDLSLNNYVAKPAMAKSSTPKTEPCSLNTTLKKFSLSEERLALYAENLRLWISVTILKPLVGEVDRINEVFAELSRPDVKVGESPVTTLQSILTARSEQLSTLASVIRYLEISTNQEYLVGRIRCLAKDSAIAEYKWNAGGSFGQKSWDEHLPTDTEILFHLFCTFLDNQLPVSPLCLDGRTFSAEHVAKAPNVPCPCASTLCIYQTSVNPPHFQLIQGIEWHDMGKGKNNFFYTIILFLQALKVQRGAFLDQVNLGPSGLNLLWIFQ</sequence>
<organism evidence="3 4">
    <name type="scientific">Trichuris muris</name>
    <name type="common">Mouse whipworm</name>
    <dbReference type="NCBI Taxonomy" id="70415"/>
    <lineage>
        <taxon>Eukaryota</taxon>
        <taxon>Metazoa</taxon>
        <taxon>Ecdysozoa</taxon>
        <taxon>Nematoda</taxon>
        <taxon>Enoplea</taxon>
        <taxon>Dorylaimia</taxon>
        <taxon>Trichinellida</taxon>
        <taxon>Trichuridae</taxon>
        <taxon>Trichuris</taxon>
    </lineage>
</organism>
<accession>A0A5S6QRW8</accession>
<evidence type="ECO:0000313" key="3">
    <source>
        <dbReference type="Proteomes" id="UP000046395"/>
    </source>
</evidence>
<keyword evidence="2" id="KW-1133">Transmembrane helix</keyword>
<dbReference type="WBParaSite" id="TMUE_2000010101.1">
    <property type="protein sequence ID" value="TMUE_2000010101.1"/>
    <property type="gene ID" value="WBGene00291410"/>
</dbReference>
<dbReference type="PANTHER" id="PTHR21780">
    <property type="entry name" value="TRANSMEMBRANE PROTEIN 209"/>
    <property type="match status" value="1"/>
</dbReference>
<dbReference type="AlphaFoldDB" id="A0A5S6QRW8"/>
<dbReference type="Proteomes" id="UP000046395">
    <property type="component" value="Unassembled WGS sequence"/>
</dbReference>
<protein>
    <submittedName>
        <fullName evidence="4">Transmembrane protein 209</fullName>
    </submittedName>
</protein>
<dbReference type="Pfam" id="PF09786">
    <property type="entry name" value="CytochromB561_N"/>
    <property type="match status" value="1"/>
</dbReference>
<feature type="compositionally biased region" description="Polar residues" evidence="1">
    <location>
        <begin position="150"/>
        <end position="165"/>
    </location>
</feature>
<dbReference type="GO" id="GO:0016020">
    <property type="term" value="C:membrane"/>
    <property type="evidence" value="ECO:0007669"/>
    <property type="project" value="TreeGrafter"/>
</dbReference>
<name>A0A5S6QRW8_TRIMR</name>
<keyword evidence="3" id="KW-1185">Reference proteome</keyword>
<evidence type="ECO:0000256" key="1">
    <source>
        <dbReference type="SAM" id="MobiDB-lite"/>
    </source>
</evidence>
<keyword evidence="2" id="KW-0472">Membrane</keyword>
<dbReference type="STRING" id="70415.A0A5S6QRW8"/>
<keyword evidence="2" id="KW-0812">Transmembrane</keyword>